<dbReference type="PANTHER" id="PTHR35268">
    <property type="entry name" value="PROTEIN CCSMST1"/>
    <property type="match status" value="1"/>
</dbReference>
<organism evidence="2 3">
    <name type="scientific">Acanthosepion pharaonis</name>
    <name type="common">Pharaoh cuttlefish</name>
    <name type="synonym">Sepia pharaonis</name>
    <dbReference type="NCBI Taxonomy" id="158019"/>
    <lineage>
        <taxon>Eukaryota</taxon>
        <taxon>Metazoa</taxon>
        <taxon>Spiralia</taxon>
        <taxon>Lophotrochozoa</taxon>
        <taxon>Mollusca</taxon>
        <taxon>Cephalopoda</taxon>
        <taxon>Coleoidea</taxon>
        <taxon>Decapodiformes</taxon>
        <taxon>Sepiida</taxon>
        <taxon>Sepiina</taxon>
        <taxon>Sepiidae</taxon>
        <taxon>Acanthosepion</taxon>
    </lineage>
</organism>
<dbReference type="AlphaFoldDB" id="A0A812DCJ6"/>
<name>A0A812DCJ6_ACAPH</name>
<dbReference type="InterPro" id="IPR029160">
    <property type="entry name" value="UQCC4"/>
</dbReference>
<keyword evidence="1" id="KW-0812">Transmembrane</keyword>
<keyword evidence="1" id="KW-0472">Membrane</keyword>
<evidence type="ECO:0000313" key="3">
    <source>
        <dbReference type="Proteomes" id="UP000597762"/>
    </source>
</evidence>
<accession>A0A812DCJ6</accession>
<dbReference type="Pfam" id="PF15013">
    <property type="entry name" value="CCSMST1"/>
    <property type="match status" value="1"/>
</dbReference>
<evidence type="ECO:0000313" key="2">
    <source>
        <dbReference type="EMBL" id="CAE1293520.1"/>
    </source>
</evidence>
<dbReference type="OrthoDB" id="5783753at2759"/>
<keyword evidence="1" id="KW-1133">Transmembrane helix</keyword>
<feature type="transmembrane region" description="Helical" evidence="1">
    <location>
        <begin position="6"/>
        <end position="23"/>
    </location>
</feature>
<dbReference type="EMBL" id="CAHIKZ030002894">
    <property type="protein sequence ID" value="CAE1293520.1"/>
    <property type="molecule type" value="Genomic_DNA"/>
</dbReference>
<comment type="caution">
    <text evidence="2">The sequence shown here is derived from an EMBL/GenBank/DDBJ whole genome shotgun (WGS) entry which is preliminary data.</text>
</comment>
<dbReference type="Proteomes" id="UP000597762">
    <property type="component" value="Unassembled WGS sequence"/>
</dbReference>
<evidence type="ECO:0000256" key="1">
    <source>
        <dbReference type="SAM" id="Phobius"/>
    </source>
</evidence>
<reference evidence="2" key="1">
    <citation type="submission" date="2021-01" db="EMBL/GenBank/DDBJ databases">
        <authorList>
            <person name="Li R."/>
            <person name="Bekaert M."/>
        </authorList>
    </citation>
    <scope>NUCLEOTIDE SEQUENCE</scope>
    <source>
        <strain evidence="2">Farmed</strain>
    </source>
</reference>
<feature type="transmembrane region" description="Helical" evidence="1">
    <location>
        <begin position="73"/>
        <end position="91"/>
    </location>
</feature>
<protein>
    <submittedName>
        <fullName evidence="2">Uncharacterized protein</fullName>
    </submittedName>
</protein>
<gene>
    <name evidence="2" type="ORF">SPHA_49863</name>
</gene>
<keyword evidence="3" id="KW-1185">Reference proteome</keyword>
<sequence>MFLIYKLTTVAAKFVIVLLFFFLSNSRCLGSRSPKEEASNPRPEKFSQSAAAKWKSFDTFSLPKAQQESRPRAEPFIVAVSVGIFLLYFLWLREENDLDLELDKPLYERIPSLEQAQIKAQIRHNERQGLDSEALHLRLQQVKREIRRQGKDE</sequence>
<proteinExistence type="predicted"/>
<dbReference type="PANTHER" id="PTHR35268:SF1">
    <property type="entry name" value="UBIQUINOL-CYTOCHROME-C REDUCTASE COMPLEX ASSEMBLY FACTOR 4"/>
    <property type="match status" value="1"/>
</dbReference>